<name>A0AAQ4F605_AMBAM</name>
<feature type="compositionally biased region" description="Polar residues" evidence="1">
    <location>
        <begin position="81"/>
        <end position="92"/>
    </location>
</feature>
<dbReference type="AlphaFoldDB" id="A0AAQ4F605"/>
<dbReference type="Proteomes" id="UP001321473">
    <property type="component" value="Unassembled WGS sequence"/>
</dbReference>
<evidence type="ECO:0000256" key="1">
    <source>
        <dbReference type="SAM" id="MobiDB-lite"/>
    </source>
</evidence>
<proteinExistence type="predicted"/>
<comment type="caution">
    <text evidence="2">The sequence shown here is derived from an EMBL/GenBank/DDBJ whole genome shotgun (WGS) entry which is preliminary data.</text>
</comment>
<evidence type="ECO:0000313" key="2">
    <source>
        <dbReference type="EMBL" id="KAK8782155.1"/>
    </source>
</evidence>
<gene>
    <name evidence="2" type="ORF">V5799_016504</name>
</gene>
<organism evidence="2 3">
    <name type="scientific">Amblyomma americanum</name>
    <name type="common">Lone star tick</name>
    <dbReference type="NCBI Taxonomy" id="6943"/>
    <lineage>
        <taxon>Eukaryota</taxon>
        <taxon>Metazoa</taxon>
        <taxon>Ecdysozoa</taxon>
        <taxon>Arthropoda</taxon>
        <taxon>Chelicerata</taxon>
        <taxon>Arachnida</taxon>
        <taxon>Acari</taxon>
        <taxon>Parasitiformes</taxon>
        <taxon>Ixodida</taxon>
        <taxon>Ixodoidea</taxon>
        <taxon>Ixodidae</taxon>
        <taxon>Amblyomminae</taxon>
        <taxon>Amblyomma</taxon>
    </lineage>
</organism>
<feature type="compositionally biased region" description="Polar residues" evidence="1">
    <location>
        <begin position="32"/>
        <end position="42"/>
    </location>
</feature>
<sequence length="238" mass="25564">MEHPPKVAMTAKAPQKPAQQHAPNAKAAASENPKSPASSSVSKEVAPSAPSQAGGKGKAASASSSAVASSKTAGGDKDKSSATSHQGSQVESAPNGAESQKRSGAAERLMLPSGLTPSKLSVLELERLGEEQRGRSAQQQAEDDVLGALKRLRGSSLYDEYTLEEIIYWLAKDMFAHSIIKGEEAHFRGLSEENKRLSRPLTLLCNDARIRKRDYFSTRPMSRFVFMKESGSRLLPQD</sequence>
<feature type="compositionally biased region" description="Low complexity" evidence="1">
    <location>
        <begin position="48"/>
        <end position="73"/>
    </location>
</feature>
<accession>A0AAQ4F605</accession>
<keyword evidence="3" id="KW-1185">Reference proteome</keyword>
<dbReference type="EMBL" id="JARKHS020006967">
    <property type="protein sequence ID" value="KAK8782155.1"/>
    <property type="molecule type" value="Genomic_DNA"/>
</dbReference>
<evidence type="ECO:0000313" key="3">
    <source>
        <dbReference type="Proteomes" id="UP001321473"/>
    </source>
</evidence>
<feature type="region of interest" description="Disordered" evidence="1">
    <location>
        <begin position="1"/>
        <end position="113"/>
    </location>
</feature>
<protein>
    <submittedName>
        <fullName evidence="2">Uncharacterized protein</fullName>
    </submittedName>
</protein>
<reference evidence="2 3" key="1">
    <citation type="journal article" date="2023" name="Arcadia Sci">
        <title>De novo assembly of a long-read Amblyomma americanum tick genome.</title>
        <authorList>
            <person name="Chou S."/>
            <person name="Poskanzer K.E."/>
            <person name="Rollins M."/>
            <person name="Thuy-Boun P.S."/>
        </authorList>
    </citation>
    <scope>NUCLEOTIDE SEQUENCE [LARGE SCALE GENOMIC DNA]</scope>
    <source>
        <strain evidence="2">F_SG_1</strain>
        <tissue evidence="2">Salivary glands</tissue>
    </source>
</reference>
<feature type="compositionally biased region" description="Low complexity" evidence="1">
    <location>
        <begin position="11"/>
        <end position="29"/>
    </location>
</feature>